<comment type="caution">
    <text evidence="2">The sequence shown here is derived from an EMBL/GenBank/DDBJ whole genome shotgun (WGS) entry which is preliminary data.</text>
</comment>
<evidence type="ECO:0000256" key="1">
    <source>
        <dbReference type="SAM" id="MobiDB-lite"/>
    </source>
</evidence>
<keyword evidence="3" id="KW-1185">Reference proteome</keyword>
<evidence type="ECO:0000313" key="2">
    <source>
        <dbReference type="EMBL" id="CAB1427868.1"/>
    </source>
</evidence>
<dbReference type="EMBL" id="CADEAL010001001">
    <property type="protein sequence ID" value="CAB1427868.1"/>
    <property type="molecule type" value="Genomic_DNA"/>
</dbReference>
<dbReference type="Proteomes" id="UP001153269">
    <property type="component" value="Unassembled WGS sequence"/>
</dbReference>
<evidence type="ECO:0000313" key="3">
    <source>
        <dbReference type="Proteomes" id="UP001153269"/>
    </source>
</evidence>
<sequence>MSRLKRRERRESKRVQEFSIVTKHRQQIRMQQEVRTREEKERETLDVGGGLVGATASIQNQPTNEGGRGI</sequence>
<protein>
    <submittedName>
        <fullName evidence="2">Uncharacterized protein</fullName>
    </submittedName>
</protein>
<gene>
    <name evidence="2" type="ORF">PLEPLA_LOCUS15813</name>
</gene>
<accession>A0A9N7UA51</accession>
<feature type="region of interest" description="Disordered" evidence="1">
    <location>
        <begin position="29"/>
        <end position="70"/>
    </location>
</feature>
<organism evidence="2 3">
    <name type="scientific">Pleuronectes platessa</name>
    <name type="common">European plaice</name>
    <dbReference type="NCBI Taxonomy" id="8262"/>
    <lineage>
        <taxon>Eukaryota</taxon>
        <taxon>Metazoa</taxon>
        <taxon>Chordata</taxon>
        <taxon>Craniata</taxon>
        <taxon>Vertebrata</taxon>
        <taxon>Euteleostomi</taxon>
        <taxon>Actinopterygii</taxon>
        <taxon>Neopterygii</taxon>
        <taxon>Teleostei</taxon>
        <taxon>Neoteleostei</taxon>
        <taxon>Acanthomorphata</taxon>
        <taxon>Carangaria</taxon>
        <taxon>Pleuronectiformes</taxon>
        <taxon>Pleuronectoidei</taxon>
        <taxon>Pleuronectidae</taxon>
        <taxon>Pleuronectes</taxon>
    </lineage>
</organism>
<feature type="compositionally biased region" description="Basic and acidic residues" evidence="1">
    <location>
        <begin position="32"/>
        <end position="45"/>
    </location>
</feature>
<name>A0A9N7UA51_PLEPL</name>
<reference evidence="2" key="1">
    <citation type="submission" date="2020-03" db="EMBL/GenBank/DDBJ databases">
        <authorList>
            <person name="Weist P."/>
        </authorList>
    </citation>
    <scope>NUCLEOTIDE SEQUENCE</scope>
</reference>
<dbReference type="AlphaFoldDB" id="A0A9N7UA51"/>
<proteinExistence type="predicted"/>